<evidence type="ECO:0000259" key="1">
    <source>
        <dbReference type="Pfam" id="PF13391"/>
    </source>
</evidence>
<proteinExistence type="predicted"/>
<dbReference type="EMBL" id="LASV01000210">
    <property type="protein sequence ID" value="KKA21006.1"/>
    <property type="molecule type" value="Genomic_DNA"/>
</dbReference>
<dbReference type="AlphaFoldDB" id="A0A0F4YT34"/>
<accession>A0A0F4YT34</accession>
<evidence type="ECO:0000313" key="3">
    <source>
        <dbReference type="Proteomes" id="UP000053958"/>
    </source>
</evidence>
<sequence>MLKDISDLVPIKLTSETALTRTRSKPSSASTEQAFANAIRDRDRGCIIAKVQNHPVNIQAGVWDRFEAAHIFPLAYSGLWNTLGFDQHITIPGPDGDNINSVQNGILLGAHIHALFDTYAFSISAKHGYKVISFRPNIDNIAGTFLPGASSFLTNPNRPPDALLDWHSRQAVLTNMKGMGEPCFESDFPPGSNMFLIITDYKDHTDHTYYQPDNASSRQR</sequence>
<protein>
    <recommendedName>
        <fullName evidence="1">HNH nuclease domain-containing protein</fullName>
    </recommendedName>
</protein>
<name>A0A0F4YT34_RASE3</name>
<comment type="caution">
    <text evidence="2">The sequence shown here is derived from an EMBL/GenBank/DDBJ whole genome shotgun (WGS) entry which is preliminary data.</text>
</comment>
<dbReference type="InterPro" id="IPR003615">
    <property type="entry name" value="HNH_nuc"/>
</dbReference>
<dbReference type="GeneID" id="25317299"/>
<dbReference type="OrthoDB" id="2142759at2759"/>
<organism evidence="2 3">
    <name type="scientific">Rasamsonia emersonii (strain ATCC 16479 / CBS 393.64 / IMI 116815)</name>
    <dbReference type="NCBI Taxonomy" id="1408163"/>
    <lineage>
        <taxon>Eukaryota</taxon>
        <taxon>Fungi</taxon>
        <taxon>Dikarya</taxon>
        <taxon>Ascomycota</taxon>
        <taxon>Pezizomycotina</taxon>
        <taxon>Eurotiomycetes</taxon>
        <taxon>Eurotiomycetidae</taxon>
        <taxon>Eurotiales</taxon>
        <taxon>Trichocomaceae</taxon>
        <taxon>Rasamsonia</taxon>
    </lineage>
</organism>
<evidence type="ECO:0000313" key="2">
    <source>
        <dbReference type="EMBL" id="KKA21006.1"/>
    </source>
</evidence>
<reference evidence="2 3" key="1">
    <citation type="submission" date="2015-04" db="EMBL/GenBank/DDBJ databases">
        <authorList>
            <person name="Heijne W.H."/>
            <person name="Fedorova N.D."/>
            <person name="Nierman W.C."/>
            <person name="Vollebregt A.W."/>
            <person name="Zhao Z."/>
            <person name="Wu L."/>
            <person name="Kumar M."/>
            <person name="Stam H."/>
            <person name="van den Berg M.A."/>
            <person name="Pel H.J."/>
        </authorList>
    </citation>
    <scope>NUCLEOTIDE SEQUENCE [LARGE SCALE GENOMIC DNA]</scope>
    <source>
        <strain evidence="2 3">CBS 393.64</strain>
    </source>
</reference>
<gene>
    <name evidence="2" type="ORF">T310_4952</name>
</gene>
<keyword evidence="3" id="KW-1185">Reference proteome</keyword>
<dbReference type="Proteomes" id="UP000053958">
    <property type="component" value="Unassembled WGS sequence"/>
</dbReference>
<dbReference type="STRING" id="1408163.A0A0F4YT34"/>
<dbReference type="Pfam" id="PF13391">
    <property type="entry name" value="HNH_2"/>
    <property type="match status" value="1"/>
</dbReference>
<feature type="domain" description="HNH nuclease" evidence="1">
    <location>
        <begin position="62"/>
        <end position="123"/>
    </location>
</feature>
<dbReference type="RefSeq" id="XP_013327618.1">
    <property type="nucleotide sequence ID" value="XM_013472164.1"/>
</dbReference>